<organism evidence="1">
    <name type="scientific">Gracilaria tenuistipitata var. liui</name>
    <name type="common">Red alga</name>
    <dbReference type="NCBI Taxonomy" id="285951"/>
    <lineage>
        <taxon>Eukaryota</taxon>
        <taxon>Rhodophyta</taxon>
        <taxon>Florideophyceae</taxon>
        <taxon>Rhodymeniophycidae</taxon>
        <taxon>Gracilariales</taxon>
        <taxon>Gracilariaceae</taxon>
        <taxon>Gracilaria</taxon>
        <taxon>Gracilaria tenuistipitata</taxon>
    </lineage>
</organism>
<keyword evidence="1" id="KW-0496">Mitochondrion</keyword>
<dbReference type="EMBL" id="MG592728">
    <property type="protein sequence ID" value="AWH62591.1"/>
    <property type="molecule type" value="Genomic_DNA"/>
</dbReference>
<reference evidence="1" key="1">
    <citation type="submission" date="2017-11" db="EMBL/GenBank/DDBJ databases">
        <title>Complete Sequences of the Mitochondrial DNA of the Gracilaria tenuistipitata var. liui.</title>
        <authorList>
            <person name="Liu T."/>
            <person name="Liu C."/>
            <person name="Li Y."/>
        </authorList>
    </citation>
    <scope>NUCLEOTIDE SEQUENCE</scope>
</reference>
<gene>
    <name evidence="1" type="primary">orf148</name>
    <name evidence="1" type="ORF">GrtenliuORF01</name>
</gene>
<proteinExistence type="predicted"/>
<accession>A0A2S1PUT0</accession>
<dbReference type="AlphaFoldDB" id="A0A2S1PUT0"/>
<evidence type="ECO:0000313" key="1">
    <source>
        <dbReference type="EMBL" id="AWH62591.1"/>
    </source>
</evidence>
<name>A0A2S1PUT0_GRATL</name>
<protein>
    <submittedName>
        <fullName evidence="1">Uncharacterized protein</fullName>
    </submittedName>
</protein>
<geneLocation type="mitochondrion" evidence="1"/>
<sequence>MNQLRLYNQCNFIEVFDSLDNNFFKDQNFLIFKVKNYLHIYNKIENLNISITIRNSLLLEALSCQRFFFIHKRNSKKKVLLFTKVTIRDNKFFLLLETLLHSVLLMQQSKINLQKLKVPSFDFFFQNKVLNKLSMQILRQNYFIITH</sequence>